<dbReference type="RefSeq" id="WP_207858689.1">
    <property type="nucleotide sequence ID" value="NZ_JAFREP010000007.1"/>
</dbReference>
<evidence type="ECO:0000313" key="1">
    <source>
        <dbReference type="EMBL" id="MBO1318871.1"/>
    </source>
</evidence>
<dbReference type="Proteomes" id="UP000664417">
    <property type="component" value="Unassembled WGS sequence"/>
</dbReference>
<protein>
    <submittedName>
        <fullName evidence="1">Uncharacterized protein</fullName>
    </submittedName>
</protein>
<name>A0A8J7Q6A1_9BACT</name>
<dbReference type="AlphaFoldDB" id="A0A8J7Q6A1"/>
<proteinExistence type="predicted"/>
<accession>A0A8J7Q6A1</accession>
<gene>
    <name evidence="1" type="ORF">J3U88_10405</name>
</gene>
<comment type="caution">
    <text evidence="1">The sequence shown here is derived from an EMBL/GenBank/DDBJ whole genome shotgun (WGS) entry which is preliminary data.</text>
</comment>
<sequence length="79" mass="8852">MEDKILELMAQIGGFFPGTLTECCDALARAFDTDQAPVEAELTRLVDKGAIRVDAVGVRLDEDHNPQLKRFRKVKKHRG</sequence>
<dbReference type="EMBL" id="JAFREP010000007">
    <property type="protein sequence ID" value="MBO1318871.1"/>
    <property type="molecule type" value="Genomic_DNA"/>
</dbReference>
<keyword evidence="2" id="KW-1185">Reference proteome</keyword>
<reference evidence="1" key="1">
    <citation type="submission" date="2021-03" db="EMBL/GenBank/DDBJ databases">
        <authorList>
            <person name="Wang G."/>
        </authorList>
    </citation>
    <scope>NUCLEOTIDE SEQUENCE</scope>
    <source>
        <strain evidence="1">KCTC 12899</strain>
    </source>
</reference>
<organism evidence="1 2">
    <name type="scientific">Acanthopleuribacter pedis</name>
    <dbReference type="NCBI Taxonomy" id="442870"/>
    <lineage>
        <taxon>Bacteria</taxon>
        <taxon>Pseudomonadati</taxon>
        <taxon>Acidobacteriota</taxon>
        <taxon>Holophagae</taxon>
        <taxon>Acanthopleuribacterales</taxon>
        <taxon>Acanthopleuribacteraceae</taxon>
        <taxon>Acanthopleuribacter</taxon>
    </lineage>
</organism>
<evidence type="ECO:0000313" key="2">
    <source>
        <dbReference type="Proteomes" id="UP000664417"/>
    </source>
</evidence>